<evidence type="ECO:0000256" key="8">
    <source>
        <dbReference type="HAMAP-Rule" id="MF_00456"/>
    </source>
</evidence>
<evidence type="ECO:0000256" key="7">
    <source>
        <dbReference type="ARBA" id="ARBA00022840"/>
    </source>
</evidence>
<keyword evidence="6 8" id="KW-0418">Kinase</keyword>
<dbReference type="CDD" id="cd04242">
    <property type="entry name" value="AAK_G5K_ProB"/>
    <property type="match status" value="1"/>
</dbReference>
<name>A0A953HY59_9BACT</name>
<evidence type="ECO:0000259" key="9">
    <source>
        <dbReference type="SMART" id="SM00359"/>
    </source>
</evidence>
<comment type="catalytic activity">
    <reaction evidence="8">
        <text>L-glutamate + ATP = L-glutamyl 5-phosphate + ADP</text>
        <dbReference type="Rhea" id="RHEA:14877"/>
        <dbReference type="ChEBI" id="CHEBI:29985"/>
        <dbReference type="ChEBI" id="CHEBI:30616"/>
        <dbReference type="ChEBI" id="CHEBI:58274"/>
        <dbReference type="ChEBI" id="CHEBI:456216"/>
        <dbReference type="EC" id="2.7.2.11"/>
    </reaction>
</comment>
<keyword evidence="5 8" id="KW-0547">Nucleotide-binding</keyword>
<proteinExistence type="inferred from homology"/>
<feature type="binding site" evidence="8">
    <location>
        <position position="51"/>
    </location>
    <ligand>
        <name>substrate</name>
    </ligand>
</feature>
<dbReference type="RefSeq" id="WP_222581479.1">
    <property type="nucleotide sequence ID" value="NZ_JAHVHU010000020.1"/>
</dbReference>
<dbReference type="NCBIfam" id="TIGR01027">
    <property type="entry name" value="proB"/>
    <property type="match status" value="1"/>
</dbReference>
<keyword evidence="7 8" id="KW-0067">ATP-binding</keyword>
<comment type="caution">
    <text evidence="8">Lacks conserved residue(s) required for the propagation of feature annotation.</text>
</comment>
<gene>
    <name evidence="8 10" type="primary">proB</name>
    <name evidence="10" type="ORF">KUV50_17455</name>
</gene>
<evidence type="ECO:0000313" key="11">
    <source>
        <dbReference type="Proteomes" id="UP000753961"/>
    </source>
</evidence>
<dbReference type="SMART" id="SM00359">
    <property type="entry name" value="PUA"/>
    <property type="match status" value="1"/>
</dbReference>
<comment type="function">
    <text evidence="8">Catalyzes the transfer of a phosphate group to glutamate to form L-glutamate 5-phosphate.</text>
</comment>
<dbReference type="GO" id="GO:0005829">
    <property type="term" value="C:cytosol"/>
    <property type="evidence" value="ECO:0007669"/>
    <property type="project" value="TreeGrafter"/>
</dbReference>
<keyword evidence="2 8" id="KW-0028">Amino-acid biosynthesis</keyword>
<dbReference type="PANTHER" id="PTHR43654">
    <property type="entry name" value="GLUTAMATE 5-KINASE"/>
    <property type="match status" value="1"/>
</dbReference>
<evidence type="ECO:0000256" key="6">
    <source>
        <dbReference type="ARBA" id="ARBA00022777"/>
    </source>
</evidence>
<dbReference type="InterPro" id="IPR001048">
    <property type="entry name" value="Asp/Glu/Uridylate_kinase"/>
</dbReference>
<feature type="domain" description="PUA" evidence="9">
    <location>
        <begin position="277"/>
        <end position="350"/>
    </location>
</feature>
<comment type="similarity">
    <text evidence="8">Belongs to the glutamate 5-kinase family.</text>
</comment>
<dbReference type="SUPFAM" id="SSF53633">
    <property type="entry name" value="Carbamate kinase-like"/>
    <property type="match status" value="1"/>
</dbReference>
<organism evidence="10 11">
    <name type="scientific">Membranihabitans marinus</name>
    <dbReference type="NCBI Taxonomy" id="1227546"/>
    <lineage>
        <taxon>Bacteria</taxon>
        <taxon>Pseudomonadati</taxon>
        <taxon>Bacteroidota</taxon>
        <taxon>Saprospiria</taxon>
        <taxon>Saprospirales</taxon>
        <taxon>Saprospiraceae</taxon>
        <taxon>Membranihabitans</taxon>
    </lineage>
</organism>
<dbReference type="EC" id="2.7.2.11" evidence="8"/>
<dbReference type="InterPro" id="IPR002478">
    <property type="entry name" value="PUA"/>
</dbReference>
<protein>
    <recommendedName>
        <fullName evidence="8">Glutamate 5-kinase</fullName>
        <ecNumber evidence="8">2.7.2.11</ecNumber>
    </recommendedName>
    <alternativeName>
        <fullName evidence="8">Gamma-glutamyl kinase</fullName>
        <shortName evidence="8">GK</shortName>
    </alternativeName>
</protein>
<dbReference type="GO" id="GO:0055129">
    <property type="term" value="P:L-proline biosynthetic process"/>
    <property type="evidence" value="ECO:0007669"/>
    <property type="project" value="UniProtKB-UniRule"/>
</dbReference>
<dbReference type="GO" id="GO:0005524">
    <property type="term" value="F:ATP binding"/>
    <property type="evidence" value="ECO:0007669"/>
    <property type="project" value="UniProtKB-KW"/>
</dbReference>
<dbReference type="AlphaFoldDB" id="A0A953HY59"/>
<dbReference type="EMBL" id="JAHVHU010000020">
    <property type="protein sequence ID" value="MBY5959943.1"/>
    <property type="molecule type" value="Genomic_DNA"/>
</dbReference>
<dbReference type="PROSITE" id="PS50890">
    <property type="entry name" value="PUA"/>
    <property type="match status" value="1"/>
</dbReference>
<dbReference type="InterPro" id="IPR036974">
    <property type="entry name" value="PUA_sf"/>
</dbReference>
<keyword evidence="4 8" id="KW-0808">Transferase</keyword>
<feature type="binding site" evidence="8">
    <location>
        <position position="138"/>
    </location>
    <ligand>
        <name>substrate</name>
    </ligand>
</feature>
<dbReference type="InterPro" id="IPR036393">
    <property type="entry name" value="AceGlu_kinase-like_sf"/>
</dbReference>
<dbReference type="Gene3D" id="2.30.130.10">
    <property type="entry name" value="PUA domain"/>
    <property type="match status" value="1"/>
</dbReference>
<evidence type="ECO:0000313" key="10">
    <source>
        <dbReference type="EMBL" id="MBY5959943.1"/>
    </source>
</evidence>
<dbReference type="GO" id="GO:0003723">
    <property type="term" value="F:RNA binding"/>
    <property type="evidence" value="ECO:0007669"/>
    <property type="project" value="InterPro"/>
</dbReference>
<dbReference type="HAMAP" id="MF_00456">
    <property type="entry name" value="ProB"/>
    <property type="match status" value="1"/>
</dbReference>
<dbReference type="InterPro" id="IPR001057">
    <property type="entry name" value="Glu/AcGlu_kinase"/>
</dbReference>
<keyword evidence="11" id="KW-1185">Reference proteome</keyword>
<evidence type="ECO:0000256" key="1">
    <source>
        <dbReference type="ARBA" id="ARBA00022490"/>
    </source>
</evidence>
<dbReference type="InterPro" id="IPR041739">
    <property type="entry name" value="G5K_ProB"/>
</dbReference>
<comment type="pathway">
    <text evidence="8">Amino-acid biosynthesis; L-proline biosynthesis; L-glutamate 5-semialdehyde from L-glutamate: step 1/2.</text>
</comment>
<dbReference type="PANTHER" id="PTHR43654:SF1">
    <property type="entry name" value="ISOPENTENYL PHOSPHATE KINASE"/>
    <property type="match status" value="1"/>
</dbReference>
<dbReference type="PIRSF" id="PIRSF000729">
    <property type="entry name" value="GK"/>
    <property type="match status" value="1"/>
</dbReference>
<keyword evidence="3 8" id="KW-0641">Proline biosynthesis</keyword>
<dbReference type="PRINTS" id="PR00474">
    <property type="entry name" value="GLU5KINASE"/>
</dbReference>
<comment type="subcellular location">
    <subcellularLocation>
        <location evidence="8">Cytoplasm</location>
    </subcellularLocation>
</comment>
<accession>A0A953HY59</accession>
<dbReference type="Pfam" id="PF00696">
    <property type="entry name" value="AA_kinase"/>
    <property type="match status" value="1"/>
</dbReference>
<feature type="binding site" evidence="8">
    <location>
        <position position="150"/>
    </location>
    <ligand>
        <name>substrate</name>
    </ligand>
</feature>
<evidence type="ECO:0000256" key="4">
    <source>
        <dbReference type="ARBA" id="ARBA00022679"/>
    </source>
</evidence>
<dbReference type="InterPro" id="IPR011529">
    <property type="entry name" value="Glu_5kinase"/>
</dbReference>
<sequence length="358" mass="39186">MKTPYQKIVVKVGSNVLSQENGAPDLYRMKSLVQQISALSQAGLEVILVSSGAVAFGRSYGLMMDAKDEIARRQVWASLGQVKMIREYQKFFEAENMLCSQVLVTRDDFRSRRHYLNIKQCITQLTAQGILPIINENDAVSVTELMFTDNDELAGLVAAMVGADALIILSNVAGVYSGNPREADSVLVEKFHPDESISESILIGGRSSFGRGGMKTKVYLARKTARLGIAVHIADGTHPDILRQVLEGTTPHTHFIPSDTKDGRKKWIAHAQHFTAARVTINEGAVKALQSSHANSLLPVGITAINGNFSKGDIIELVNTAGQIIALGRAQYASELAQERIGENHQKPLVHYDYLYVV</sequence>
<dbReference type="FunFam" id="3.40.1160.10:FF:000006">
    <property type="entry name" value="Glutamate 5-kinase"/>
    <property type="match status" value="1"/>
</dbReference>
<dbReference type="CDD" id="cd21157">
    <property type="entry name" value="PUA_G5K"/>
    <property type="match status" value="1"/>
</dbReference>
<dbReference type="SUPFAM" id="SSF88697">
    <property type="entry name" value="PUA domain-like"/>
    <property type="match status" value="1"/>
</dbReference>
<evidence type="ECO:0000256" key="5">
    <source>
        <dbReference type="ARBA" id="ARBA00022741"/>
    </source>
</evidence>
<dbReference type="Proteomes" id="UP000753961">
    <property type="component" value="Unassembled WGS sequence"/>
</dbReference>
<evidence type="ECO:0000256" key="3">
    <source>
        <dbReference type="ARBA" id="ARBA00022650"/>
    </source>
</evidence>
<keyword evidence="1 8" id="KW-0963">Cytoplasm</keyword>
<feature type="binding site" evidence="8">
    <location>
        <position position="11"/>
    </location>
    <ligand>
        <name>ATP</name>
        <dbReference type="ChEBI" id="CHEBI:30616"/>
    </ligand>
</feature>
<reference evidence="10" key="1">
    <citation type="submission" date="2021-06" db="EMBL/GenBank/DDBJ databases">
        <title>44 bacteria genomes isolated from Dapeng, Shenzhen.</title>
        <authorList>
            <person name="Zheng W."/>
            <person name="Yu S."/>
            <person name="Huang Y."/>
        </authorList>
    </citation>
    <scope>NUCLEOTIDE SEQUENCE</scope>
    <source>
        <strain evidence="10">DP5N28-2</strain>
    </source>
</reference>
<comment type="caution">
    <text evidence="10">The sequence shown here is derived from an EMBL/GenBank/DDBJ whole genome shotgun (WGS) entry which is preliminary data.</text>
</comment>
<dbReference type="Pfam" id="PF01472">
    <property type="entry name" value="PUA"/>
    <property type="match status" value="1"/>
</dbReference>
<evidence type="ECO:0000256" key="2">
    <source>
        <dbReference type="ARBA" id="ARBA00022605"/>
    </source>
</evidence>
<dbReference type="InterPro" id="IPR015947">
    <property type="entry name" value="PUA-like_sf"/>
</dbReference>
<dbReference type="InterPro" id="IPR005715">
    <property type="entry name" value="Glu_5kinase/COase_Synthase"/>
</dbReference>
<dbReference type="Gene3D" id="3.40.1160.10">
    <property type="entry name" value="Acetylglutamate kinase-like"/>
    <property type="match status" value="2"/>
</dbReference>
<dbReference type="GO" id="GO:0004349">
    <property type="term" value="F:glutamate 5-kinase activity"/>
    <property type="evidence" value="ECO:0007669"/>
    <property type="project" value="UniProtKB-UniRule"/>
</dbReference>